<feature type="active site" description="Proton acceptor; specific for (S)-substrate epimerization" evidence="5">
    <location>
        <position position="263"/>
    </location>
</feature>
<evidence type="ECO:0000256" key="1">
    <source>
        <dbReference type="ARBA" id="ARBA00008031"/>
    </source>
</evidence>
<dbReference type="Gene3D" id="3.20.20.120">
    <property type="entry name" value="Enolase-like C-terminal domain"/>
    <property type="match status" value="1"/>
</dbReference>
<dbReference type="CDD" id="cd03319">
    <property type="entry name" value="L-Ala-DL-Glu_epimerase"/>
    <property type="match status" value="1"/>
</dbReference>
<dbReference type="InterPro" id="IPR029017">
    <property type="entry name" value="Enolase-like_N"/>
</dbReference>
<dbReference type="SFLD" id="SFLDF00009">
    <property type="entry name" value="o-succinylbenzoate_synthase"/>
    <property type="match status" value="1"/>
</dbReference>
<evidence type="ECO:0000259" key="8">
    <source>
        <dbReference type="SMART" id="SM00922"/>
    </source>
</evidence>
<evidence type="ECO:0000256" key="7">
    <source>
        <dbReference type="RuleBase" id="RU366006"/>
    </source>
</evidence>
<dbReference type="GO" id="GO:0006518">
    <property type="term" value="P:peptide metabolic process"/>
    <property type="evidence" value="ECO:0007669"/>
    <property type="project" value="UniProtKB-ARBA"/>
</dbReference>
<dbReference type="PANTHER" id="PTHR48073:SF2">
    <property type="entry name" value="O-SUCCINYLBENZOATE SYNTHASE"/>
    <property type="match status" value="1"/>
</dbReference>
<dbReference type="AlphaFoldDB" id="A0A8T4HCM3"/>
<dbReference type="RefSeq" id="WP_353546585.1">
    <property type="nucleotide sequence ID" value="NZ_JAGKSB010000005.1"/>
</dbReference>
<dbReference type="GO" id="GO:0016855">
    <property type="term" value="F:racemase and epimerase activity, acting on amino acids and derivatives"/>
    <property type="evidence" value="ECO:0007669"/>
    <property type="project" value="UniProtKB-UniRule"/>
</dbReference>
<feature type="active site" description="Proton acceptor; specific for (R)-substrate epimerization" evidence="5">
    <location>
        <position position="160"/>
    </location>
</feature>
<proteinExistence type="inferred from homology"/>
<dbReference type="SUPFAM" id="SSF54826">
    <property type="entry name" value="Enolase N-terminal domain-like"/>
    <property type="match status" value="1"/>
</dbReference>
<comment type="similarity">
    <text evidence="1 7">Belongs to the mandelate racemase/muconate lactonizing enzyme family.</text>
</comment>
<keyword evidence="3 6" id="KW-0460">Magnesium</keyword>
<evidence type="ECO:0000256" key="3">
    <source>
        <dbReference type="ARBA" id="ARBA00022842"/>
    </source>
</evidence>
<sequence>MKITKIEIYRLSIPMEPFVIATGTMDFAQNTFVRIYTDANIYGVGECSAFPMIVGETQETCLVVAREFAKIWKGKDALALEERLGELDLFIAGNTTIKSAFDMALYDLAAKHAGLPLYQFLKGHPRDITTDITLGIASPADMAAKAFSLKEGGAQIFKVKLGKDPLTDIARIKAIRQAVGFDIPIRIDANQGWSYEDAIVALQGLEPYKIQYCEQPMRSYNDHLLPALRTLTIVPIMADESVYSHHDAERLCREDACDYINIKFSKSKGIYDALKIAAIAAEYQIPCMIGGMLESRLALAAKVHFAYAAPNVKFFDLDTCMVGHLVDPVIGGIQYDGYQISIADTVGIGADISEEFLASCEKWEI</sequence>
<accession>A0A8T4HCM3</accession>
<dbReference type="SMART" id="SM00922">
    <property type="entry name" value="MR_MLE"/>
    <property type="match status" value="1"/>
</dbReference>
<dbReference type="EMBL" id="JAGKSB010000005">
    <property type="protein sequence ID" value="MBP3943098.1"/>
    <property type="molecule type" value="Genomic_DNA"/>
</dbReference>
<evidence type="ECO:0000313" key="10">
    <source>
        <dbReference type="Proteomes" id="UP000679691"/>
    </source>
</evidence>
<dbReference type="SFLD" id="SFLDS00001">
    <property type="entry name" value="Enolase"/>
    <property type="match status" value="1"/>
</dbReference>
<dbReference type="InterPro" id="IPR029065">
    <property type="entry name" value="Enolase_C-like"/>
</dbReference>
<evidence type="ECO:0000256" key="6">
    <source>
        <dbReference type="PIRSR" id="PIRSR634603-3"/>
    </source>
</evidence>
<keyword evidence="4 7" id="KW-0413">Isomerase</keyword>
<dbReference type="SFLD" id="SFLDG00180">
    <property type="entry name" value="muconate_cycloisomerase"/>
    <property type="match status" value="1"/>
</dbReference>
<evidence type="ECO:0000256" key="4">
    <source>
        <dbReference type="ARBA" id="ARBA00023235"/>
    </source>
</evidence>
<feature type="binding site" evidence="6">
    <location>
        <position position="239"/>
    </location>
    <ligand>
        <name>Mg(2+)</name>
        <dbReference type="ChEBI" id="CHEBI:18420"/>
    </ligand>
</feature>
<dbReference type="FunFam" id="3.30.390.10:FF:000009">
    <property type="entry name" value="Hydrophobic dipeptide epimerase"/>
    <property type="match status" value="1"/>
</dbReference>
<keyword evidence="10" id="KW-1185">Reference proteome</keyword>
<name>A0A8T4HCM3_9SPHI</name>
<feature type="binding site" evidence="6">
    <location>
        <position position="214"/>
    </location>
    <ligand>
        <name>Mg(2+)</name>
        <dbReference type="ChEBI" id="CHEBI:18420"/>
    </ligand>
</feature>
<dbReference type="GO" id="GO:0000287">
    <property type="term" value="F:magnesium ion binding"/>
    <property type="evidence" value="ECO:0007669"/>
    <property type="project" value="UniProtKB-ARBA"/>
</dbReference>
<dbReference type="Proteomes" id="UP000679691">
    <property type="component" value="Unassembled WGS sequence"/>
</dbReference>
<dbReference type="EC" id="5.1.1.-" evidence="7"/>
<comment type="caution">
    <text evidence="9">The sequence shown here is derived from an EMBL/GenBank/DDBJ whole genome shotgun (WGS) entry which is preliminary data.</text>
</comment>
<dbReference type="PANTHER" id="PTHR48073">
    <property type="entry name" value="O-SUCCINYLBENZOATE SYNTHASE-RELATED"/>
    <property type="match status" value="1"/>
</dbReference>
<dbReference type="SUPFAM" id="SSF51604">
    <property type="entry name" value="Enolase C-terminal domain-like"/>
    <property type="match status" value="1"/>
</dbReference>
<evidence type="ECO:0000256" key="2">
    <source>
        <dbReference type="ARBA" id="ARBA00022723"/>
    </source>
</evidence>
<organism evidence="9 10">
    <name type="scientific">Rhinopithecimicrobium faecis</name>
    <dbReference type="NCBI Taxonomy" id="2820698"/>
    <lineage>
        <taxon>Bacteria</taxon>
        <taxon>Pseudomonadati</taxon>
        <taxon>Bacteroidota</taxon>
        <taxon>Sphingobacteriia</taxon>
        <taxon>Sphingobacteriales</taxon>
        <taxon>Sphingobacteriaceae</taxon>
        <taxon>Rhinopithecimicrobium</taxon>
    </lineage>
</organism>
<dbReference type="InterPro" id="IPR013342">
    <property type="entry name" value="Mandelate_racemase_C"/>
</dbReference>
<feature type="domain" description="Mandelate racemase/muconate lactonizing enzyme C-terminal" evidence="8">
    <location>
        <begin position="139"/>
        <end position="235"/>
    </location>
</feature>
<dbReference type="Gene3D" id="3.30.390.10">
    <property type="entry name" value="Enolase-like, N-terminal domain"/>
    <property type="match status" value="1"/>
</dbReference>
<dbReference type="Pfam" id="PF02746">
    <property type="entry name" value="MR_MLE_N"/>
    <property type="match status" value="1"/>
</dbReference>
<dbReference type="InterPro" id="IPR034603">
    <property type="entry name" value="Dipeptide_epimerase"/>
</dbReference>
<feature type="binding site" evidence="6">
    <location>
        <position position="188"/>
    </location>
    <ligand>
        <name>Mg(2+)</name>
        <dbReference type="ChEBI" id="CHEBI:18420"/>
    </ligand>
</feature>
<reference evidence="9" key="1">
    <citation type="submission" date="2021-03" db="EMBL/GenBank/DDBJ databases">
        <authorList>
            <person name="Lu T."/>
            <person name="Wang Q."/>
            <person name="Han X."/>
        </authorList>
    </citation>
    <scope>NUCLEOTIDE SEQUENCE</scope>
    <source>
        <strain evidence="9">WQ 2009</strain>
    </source>
</reference>
<gene>
    <name evidence="9" type="ORF">J5U18_05905</name>
</gene>
<protein>
    <recommendedName>
        <fullName evidence="7">Dipeptide epimerase</fullName>
        <ecNumber evidence="7">5.1.1.-</ecNumber>
    </recommendedName>
</protein>
<comment type="cofactor">
    <cofactor evidence="6 7">
        <name>Mg(2+)</name>
        <dbReference type="ChEBI" id="CHEBI:18420"/>
    </cofactor>
    <text evidence="6 7">Binds 1 Mg(2+) ion per subunit.</text>
</comment>
<keyword evidence="2 6" id="KW-0479">Metal-binding</keyword>
<evidence type="ECO:0000313" key="9">
    <source>
        <dbReference type="EMBL" id="MBP3943098.1"/>
    </source>
</evidence>
<dbReference type="InterPro" id="IPR013341">
    <property type="entry name" value="Mandelate_racemase_N_dom"/>
</dbReference>
<evidence type="ECO:0000256" key="5">
    <source>
        <dbReference type="PIRSR" id="PIRSR634603-1"/>
    </source>
</evidence>
<dbReference type="Pfam" id="PF13378">
    <property type="entry name" value="MR_MLE_C"/>
    <property type="match status" value="1"/>
</dbReference>
<dbReference type="InterPro" id="IPR036849">
    <property type="entry name" value="Enolase-like_C_sf"/>
</dbReference>